<dbReference type="AlphaFoldDB" id="H3A483"/>
<accession>H3A483</accession>
<keyword evidence="3 10" id="KW-1133">Transmembrane helix</keyword>
<keyword evidence="2 9" id="KW-0812">Transmembrane</keyword>
<evidence type="ECO:0000313" key="12">
    <source>
        <dbReference type="Ensembl" id="ENSLACP00000004454.1"/>
    </source>
</evidence>
<proteinExistence type="inferred from homology"/>
<name>H3A483_LATCH</name>
<dbReference type="Pfam" id="PF00001">
    <property type="entry name" value="7tm_1"/>
    <property type="match status" value="1"/>
</dbReference>
<comment type="subcellular location">
    <subcellularLocation>
        <location evidence="1">Membrane</location>
        <topology evidence="1">Multi-pass membrane protein</topology>
    </subcellularLocation>
</comment>
<keyword evidence="13" id="KW-1185">Reference proteome</keyword>
<dbReference type="Gene3D" id="1.20.1070.10">
    <property type="entry name" value="Rhodopsin 7-helix transmembrane proteins"/>
    <property type="match status" value="1"/>
</dbReference>
<feature type="domain" description="G-protein coupled receptors family 1 profile" evidence="11">
    <location>
        <begin position="38"/>
        <end position="287"/>
    </location>
</feature>
<dbReference type="EMBL" id="AFYH01207199">
    <property type="status" value="NOT_ANNOTATED_CDS"/>
    <property type="molecule type" value="Genomic_DNA"/>
</dbReference>
<feature type="transmembrane region" description="Helical" evidence="10">
    <location>
        <begin position="186"/>
        <end position="209"/>
    </location>
</feature>
<dbReference type="PROSITE" id="PS00237">
    <property type="entry name" value="G_PROTEIN_RECEP_F1_1"/>
    <property type="match status" value="1"/>
</dbReference>
<dbReference type="GeneTree" id="ENSGT01050000244840"/>
<dbReference type="InterPro" id="IPR017452">
    <property type="entry name" value="GPCR_Rhodpsn_7TM"/>
</dbReference>
<feature type="transmembrane region" description="Helical" evidence="10">
    <location>
        <begin position="22"/>
        <end position="47"/>
    </location>
</feature>
<evidence type="ECO:0000256" key="7">
    <source>
        <dbReference type="ARBA" id="ARBA00023180"/>
    </source>
</evidence>
<dbReference type="Proteomes" id="UP000008672">
    <property type="component" value="Unassembled WGS sequence"/>
</dbReference>
<keyword evidence="4 9" id="KW-0297">G-protein coupled receptor</keyword>
<feature type="transmembrane region" description="Helical" evidence="10">
    <location>
        <begin position="54"/>
        <end position="74"/>
    </location>
</feature>
<evidence type="ECO:0000256" key="3">
    <source>
        <dbReference type="ARBA" id="ARBA00022989"/>
    </source>
</evidence>
<dbReference type="OMA" id="AMVTFTC"/>
<dbReference type="PRINTS" id="PR00237">
    <property type="entry name" value="GPCRRHODOPSN"/>
</dbReference>
<reference evidence="12" key="3">
    <citation type="submission" date="2025-09" db="UniProtKB">
        <authorList>
            <consortium name="Ensembl"/>
        </authorList>
    </citation>
    <scope>IDENTIFICATION</scope>
</reference>
<feature type="transmembrane region" description="Helical" evidence="10">
    <location>
        <begin position="230"/>
        <end position="252"/>
    </location>
</feature>
<dbReference type="HOGENOM" id="CLU_009579_8_2_1"/>
<evidence type="ECO:0000256" key="2">
    <source>
        <dbReference type="ARBA" id="ARBA00022692"/>
    </source>
</evidence>
<protein>
    <recommendedName>
        <fullName evidence="11">G-protein coupled receptors family 1 profile domain-containing protein</fullName>
    </recommendedName>
</protein>
<gene>
    <name evidence="12" type="primary">LOC102355974</name>
</gene>
<dbReference type="PANTHER" id="PTHR24232">
    <property type="entry name" value="G-PROTEIN COUPLED RECEPTOR"/>
    <property type="match status" value="1"/>
</dbReference>
<evidence type="ECO:0000256" key="4">
    <source>
        <dbReference type="ARBA" id="ARBA00023040"/>
    </source>
</evidence>
<keyword evidence="7" id="KW-0325">Glycoprotein</keyword>
<dbReference type="Ensembl" id="ENSLACT00000004493.1">
    <property type="protein sequence ID" value="ENSLACP00000004454.1"/>
    <property type="gene ID" value="ENSLACG00000003963.1"/>
</dbReference>
<dbReference type="GO" id="GO:0005886">
    <property type="term" value="C:plasma membrane"/>
    <property type="evidence" value="ECO:0007669"/>
    <property type="project" value="TreeGrafter"/>
</dbReference>
<evidence type="ECO:0000259" key="11">
    <source>
        <dbReference type="PROSITE" id="PS50262"/>
    </source>
</evidence>
<keyword evidence="8 9" id="KW-0807">Transducer</keyword>
<comment type="similarity">
    <text evidence="9">Belongs to the G-protein coupled receptor 1 family.</text>
</comment>
<keyword evidence="6 9" id="KW-0675">Receptor</keyword>
<dbReference type="InParanoid" id="H3A483"/>
<evidence type="ECO:0000256" key="6">
    <source>
        <dbReference type="ARBA" id="ARBA00023170"/>
    </source>
</evidence>
<keyword evidence="5 10" id="KW-0472">Membrane</keyword>
<sequence>LQLKVIVSKHAVKMLSGAFTTVVMPTFFCAVFALSAPTNLLALILLLQMKKNPNIIFMINLAAADLLYTLTLPFTISYRFNNNDWFFGQALCGVIYFISFYNMYCSILILTAVSVDRYLGIVYSLAFRYWRTNRYATVVSCTIWFVVIGLLVPRFINKETLFVENLNITTCIDVTISQNGPYGKSYAIVLLVLLFFLPLCIILFCYHGIIKQLNDPNTISKHKRKKTTALMAIVTLVVFVVCFTPIHALMLFRLLPSSFIDPDWAYSFILVFSCLSSINCFLDAFLYYFASARFRAQIKNLLY</sequence>
<evidence type="ECO:0000256" key="10">
    <source>
        <dbReference type="SAM" id="Phobius"/>
    </source>
</evidence>
<dbReference type="SUPFAM" id="SSF81321">
    <property type="entry name" value="Family A G protein-coupled receptor-like"/>
    <property type="match status" value="1"/>
</dbReference>
<dbReference type="PRINTS" id="PR01157">
    <property type="entry name" value="P2YPURNOCPTR"/>
</dbReference>
<dbReference type="PROSITE" id="PS50262">
    <property type="entry name" value="G_PROTEIN_RECEP_F1_2"/>
    <property type="match status" value="1"/>
</dbReference>
<reference evidence="13" key="1">
    <citation type="submission" date="2011-08" db="EMBL/GenBank/DDBJ databases">
        <title>The draft genome of Latimeria chalumnae.</title>
        <authorList>
            <person name="Di Palma F."/>
            <person name="Alfoldi J."/>
            <person name="Johnson J."/>
            <person name="Berlin A."/>
            <person name="Gnerre S."/>
            <person name="Jaffe D."/>
            <person name="MacCallum I."/>
            <person name="Young S."/>
            <person name="Walker B.J."/>
            <person name="Lander E."/>
            <person name="Lindblad-Toh K."/>
        </authorList>
    </citation>
    <scope>NUCLEOTIDE SEQUENCE [LARGE SCALE GENOMIC DNA]</scope>
    <source>
        <strain evidence="13">Wild caught</strain>
    </source>
</reference>
<evidence type="ECO:0000256" key="1">
    <source>
        <dbReference type="ARBA" id="ARBA00004141"/>
    </source>
</evidence>
<dbReference type="GO" id="GO:0007200">
    <property type="term" value="P:phospholipase C-activating G protein-coupled receptor signaling pathway"/>
    <property type="evidence" value="ECO:0007669"/>
    <property type="project" value="TreeGrafter"/>
</dbReference>
<dbReference type="GO" id="GO:0004930">
    <property type="term" value="F:G protein-coupled receptor activity"/>
    <property type="evidence" value="ECO:0007669"/>
    <property type="project" value="UniProtKB-KW"/>
</dbReference>
<dbReference type="InterPro" id="IPR000276">
    <property type="entry name" value="GPCR_Rhodpsn"/>
</dbReference>
<feature type="transmembrane region" description="Helical" evidence="10">
    <location>
        <begin position="264"/>
        <end position="289"/>
    </location>
</feature>
<reference evidence="12" key="2">
    <citation type="submission" date="2025-08" db="UniProtKB">
        <authorList>
            <consortium name="Ensembl"/>
        </authorList>
    </citation>
    <scope>IDENTIFICATION</scope>
</reference>
<evidence type="ECO:0000256" key="9">
    <source>
        <dbReference type="RuleBase" id="RU000688"/>
    </source>
</evidence>
<evidence type="ECO:0000313" key="13">
    <source>
        <dbReference type="Proteomes" id="UP000008672"/>
    </source>
</evidence>
<dbReference type="PANTHER" id="PTHR24232:SF53">
    <property type="entry name" value="G-PROTEIN COUPLED RECEPTORS FAMILY 1 PROFILE DOMAIN-CONTAINING PROTEIN"/>
    <property type="match status" value="1"/>
</dbReference>
<organism evidence="12 13">
    <name type="scientific">Latimeria chalumnae</name>
    <name type="common">Coelacanth</name>
    <dbReference type="NCBI Taxonomy" id="7897"/>
    <lineage>
        <taxon>Eukaryota</taxon>
        <taxon>Metazoa</taxon>
        <taxon>Chordata</taxon>
        <taxon>Craniata</taxon>
        <taxon>Vertebrata</taxon>
        <taxon>Euteleostomi</taxon>
        <taxon>Coelacanthiformes</taxon>
        <taxon>Coelacanthidae</taxon>
        <taxon>Latimeria</taxon>
    </lineage>
</organism>
<evidence type="ECO:0000256" key="8">
    <source>
        <dbReference type="ARBA" id="ARBA00023224"/>
    </source>
</evidence>
<feature type="transmembrane region" description="Helical" evidence="10">
    <location>
        <begin position="94"/>
        <end position="115"/>
    </location>
</feature>
<dbReference type="GO" id="GO:0035025">
    <property type="term" value="P:positive regulation of Rho protein signal transduction"/>
    <property type="evidence" value="ECO:0007669"/>
    <property type="project" value="TreeGrafter"/>
</dbReference>
<dbReference type="eggNOG" id="ENOG502QW5Q">
    <property type="taxonomic scope" value="Eukaryota"/>
</dbReference>
<evidence type="ECO:0000256" key="5">
    <source>
        <dbReference type="ARBA" id="ARBA00023136"/>
    </source>
</evidence>
<feature type="transmembrane region" description="Helical" evidence="10">
    <location>
        <begin position="135"/>
        <end position="156"/>
    </location>
</feature>